<feature type="region of interest" description="Disordered" evidence="1">
    <location>
        <begin position="47"/>
        <end position="128"/>
    </location>
</feature>
<feature type="signal peptide" evidence="2">
    <location>
        <begin position="1"/>
        <end position="16"/>
    </location>
</feature>
<gene>
    <name evidence="3" type="ORF">GEU84_018035</name>
</gene>
<keyword evidence="4" id="KW-1185">Reference proteome</keyword>
<feature type="chain" id="PRO_5036446493" evidence="2">
    <location>
        <begin position="17"/>
        <end position="202"/>
    </location>
</feature>
<name>A0A8X8KQS9_9RHOB</name>
<dbReference type="EMBL" id="WHUT02000013">
    <property type="protein sequence ID" value="NUB46296.1"/>
    <property type="molecule type" value="Genomic_DNA"/>
</dbReference>
<organism evidence="3 4">
    <name type="scientific">Fertoeibacter niger</name>
    <dbReference type="NCBI Taxonomy" id="2656921"/>
    <lineage>
        <taxon>Bacteria</taxon>
        <taxon>Pseudomonadati</taxon>
        <taxon>Pseudomonadota</taxon>
        <taxon>Alphaproteobacteria</taxon>
        <taxon>Rhodobacterales</taxon>
        <taxon>Paracoccaceae</taxon>
        <taxon>Fertoeibacter</taxon>
    </lineage>
</organism>
<dbReference type="RefSeq" id="WP_152828462.1">
    <property type="nucleotide sequence ID" value="NZ_WHUT02000013.1"/>
</dbReference>
<dbReference type="AlphaFoldDB" id="A0A8X8KQS9"/>
<keyword evidence="2" id="KW-0732">Signal</keyword>
<sequence length="202" mass="19746">MRRALLIALLTVQVLAGCLPGHRDGGPGVAASGAPAAIEVTALDAPGQGAPMAVPDGTADADLPQNTAGQSGAGAAQVGPEGAQAAPAVAGDPSAGGNSAEGNTAATGETSAQDAALAEPPPPKSASELACERRGGQFAAAGTSGARACVLRTRDGGQQCRRQGDCQGQCLARSNTCAPVTPLFGCHEILQADGRRVTLCID</sequence>
<proteinExistence type="predicted"/>
<accession>A0A8X8KQS9</accession>
<feature type="compositionally biased region" description="Polar residues" evidence="1">
    <location>
        <begin position="96"/>
        <end position="113"/>
    </location>
</feature>
<dbReference type="Proteomes" id="UP000484076">
    <property type="component" value="Unassembled WGS sequence"/>
</dbReference>
<evidence type="ECO:0000256" key="2">
    <source>
        <dbReference type="SAM" id="SignalP"/>
    </source>
</evidence>
<evidence type="ECO:0000313" key="3">
    <source>
        <dbReference type="EMBL" id="NUB46296.1"/>
    </source>
</evidence>
<feature type="compositionally biased region" description="Low complexity" evidence="1">
    <location>
        <begin position="68"/>
        <end position="79"/>
    </location>
</feature>
<evidence type="ECO:0000256" key="1">
    <source>
        <dbReference type="SAM" id="MobiDB-lite"/>
    </source>
</evidence>
<reference evidence="3" key="1">
    <citation type="submission" date="2020-05" db="EMBL/GenBank/DDBJ databases">
        <title>Fertoebacter nigrum gen. nov., sp. nov., a new member of the family Rhodobacteraceae.</title>
        <authorList>
            <person name="Szuroczki S."/>
            <person name="Abbaszade G."/>
            <person name="Buni D."/>
            <person name="Schumann P."/>
            <person name="Toth E."/>
        </authorList>
    </citation>
    <scope>NUCLEOTIDE SEQUENCE</scope>
    <source>
        <strain evidence="3">RG-N-1a</strain>
    </source>
</reference>
<dbReference type="PROSITE" id="PS51257">
    <property type="entry name" value="PROKAR_LIPOPROTEIN"/>
    <property type="match status" value="1"/>
</dbReference>
<protein>
    <submittedName>
        <fullName evidence="3">Uncharacterized protein</fullName>
    </submittedName>
</protein>
<comment type="caution">
    <text evidence="3">The sequence shown here is derived from an EMBL/GenBank/DDBJ whole genome shotgun (WGS) entry which is preliminary data.</text>
</comment>
<evidence type="ECO:0000313" key="4">
    <source>
        <dbReference type="Proteomes" id="UP000484076"/>
    </source>
</evidence>